<keyword evidence="2" id="KW-1185">Reference proteome</keyword>
<sequence length="95" mass="11120">MNSLQDALYNWLTIKVVADVRKDDLAAQETAAFFYELLTVDHELKDIVVEKDEEMYRVLYTIGAERKTTKFPTELIDVMLDQMVAEPEKFINYPK</sequence>
<protein>
    <submittedName>
        <fullName evidence="1">Uncharacterized protein</fullName>
    </submittedName>
</protein>
<comment type="caution">
    <text evidence="1">The sequence shown here is derived from an EMBL/GenBank/DDBJ whole genome shotgun (WGS) entry which is preliminary data.</text>
</comment>
<dbReference type="AlphaFoldDB" id="A0A6M0Q283"/>
<accession>A0A6M0Q283</accession>
<reference evidence="1 2" key="1">
    <citation type="submission" date="2020-02" db="EMBL/GenBank/DDBJ databases">
        <title>Bacillus aquiflavi sp. nov., isolated from yellow water of strong flavor Chinese baijiu in Yibin region of China.</title>
        <authorList>
            <person name="Xie J."/>
        </authorList>
    </citation>
    <scope>NUCLEOTIDE SEQUENCE [LARGE SCALE GENOMIC DNA]</scope>
    <source>
        <strain evidence="1 2">SA4</strain>
    </source>
</reference>
<evidence type="ECO:0000313" key="2">
    <source>
        <dbReference type="Proteomes" id="UP000481043"/>
    </source>
</evidence>
<dbReference type="Proteomes" id="UP000481043">
    <property type="component" value="Unassembled WGS sequence"/>
</dbReference>
<proteinExistence type="predicted"/>
<gene>
    <name evidence="1" type="ORF">G4D63_01410</name>
</gene>
<dbReference type="RefSeq" id="WP_163176948.1">
    <property type="nucleotide sequence ID" value="NZ_JAAIWM010000001.1"/>
</dbReference>
<name>A0A6M0Q283_9BACI</name>
<organism evidence="1 2">
    <name type="scientific">Bacillus mesophilus</name>
    <dbReference type="NCBI Taxonomy" id="1808955"/>
    <lineage>
        <taxon>Bacteria</taxon>
        <taxon>Bacillati</taxon>
        <taxon>Bacillota</taxon>
        <taxon>Bacilli</taxon>
        <taxon>Bacillales</taxon>
        <taxon>Bacillaceae</taxon>
        <taxon>Bacillus</taxon>
    </lineage>
</organism>
<dbReference type="EMBL" id="JAAIWM010000001">
    <property type="protein sequence ID" value="NEY70387.1"/>
    <property type="molecule type" value="Genomic_DNA"/>
</dbReference>
<evidence type="ECO:0000313" key="1">
    <source>
        <dbReference type="EMBL" id="NEY70387.1"/>
    </source>
</evidence>